<comment type="caution">
    <text evidence="1">The sequence shown here is derived from an EMBL/GenBank/DDBJ whole genome shotgun (WGS) entry which is preliminary data.</text>
</comment>
<accession>A0ABW9XFL4</accession>
<dbReference type="EMBL" id="JAAAPO010000005">
    <property type="protein sequence ID" value="NBC37326.1"/>
    <property type="molecule type" value="Genomic_DNA"/>
</dbReference>
<evidence type="ECO:0000313" key="2">
    <source>
        <dbReference type="Proteomes" id="UP000753724"/>
    </source>
</evidence>
<name>A0ABW9XFL4_9SPHN</name>
<organism evidence="1 2">
    <name type="scientific">Novosphingobium ovatum</name>
    <dbReference type="NCBI Taxonomy" id="1908523"/>
    <lineage>
        <taxon>Bacteria</taxon>
        <taxon>Pseudomonadati</taxon>
        <taxon>Pseudomonadota</taxon>
        <taxon>Alphaproteobacteria</taxon>
        <taxon>Sphingomonadales</taxon>
        <taxon>Sphingomonadaceae</taxon>
        <taxon>Novosphingobium</taxon>
    </lineage>
</organism>
<reference evidence="2" key="1">
    <citation type="submission" date="2020-01" db="EMBL/GenBank/DDBJ databases">
        <title>Sphingomonas sp. strain CSW-10.</title>
        <authorList>
            <person name="Chen W.-M."/>
        </authorList>
    </citation>
    <scope>NUCLEOTIDE SEQUENCE [LARGE SCALE GENOMIC DNA]</scope>
    <source>
        <strain evidence="2">FSY-8</strain>
    </source>
</reference>
<dbReference type="RefSeq" id="WP_161719302.1">
    <property type="nucleotide sequence ID" value="NZ_JAAAPO010000005.1"/>
</dbReference>
<proteinExistence type="predicted"/>
<protein>
    <submittedName>
        <fullName evidence="1">Uncharacterized protein</fullName>
    </submittedName>
</protein>
<evidence type="ECO:0000313" key="1">
    <source>
        <dbReference type="EMBL" id="NBC37326.1"/>
    </source>
</evidence>
<dbReference type="Proteomes" id="UP000753724">
    <property type="component" value="Unassembled WGS sequence"/>
</dbReference>
<sequence length="168" mass="18669">MSKELITVTERELQGWPGASMTLAPQGKHSKMVLQFKDQTRMVVIATTPSDCRAVPNHLAVVRRELRAMGAERHHPTPAKPKPERAFKPHIPAYQTPFKELDQTMTQQNAKPVKKIEAIFAAIADLRYAEMLEFSGLLSSAAVSTDLKRRDVHGWAKMLQSAIDGVAA</sequence>
<gene>
    <name evidence="1" type="ORF">GTZ99_12275</name>
</gene>
<keyword evidence="2" id="KW-1185">Reference proteome</keyword>